<dbReference type="Proteomes" id="UP001592531">
    <property type="component" value="Unassembled WGS sequence"/>
</dbReference>
<dbReference type="RefSeq" id="WP_380544162.1">
    <property type="nucleotide sequence ID" value="NZ_JBHFAB010000037.1"/>
</dbReference>
<comment type="caution">
    <text evidence="2">The sequence shown here is derived from an EMBL/GenBank/DDBJ whole genome shotgun (WGS) entry which is preliminary data.</text>
</comment>
<protein>
    <submittedName>
        <fullName evidence="2">DUF6083 domain-containing protein</fullName>
    </submittedName>
</protein>
<evidence type="ECO:0000313" key="2">
    <source>
        <dbReference type="EMBL" id="MFC1421268.1"/>
    </source>
</evidence>
<evidence type="ECO:0000313" key="3">
    <source>
        <dbReference type="Proteomes" id="UP001592531"/>
    </source>
</evidence>
<dbReference type="InterPro" id="IPR045729">
    <property type="entry name" value="DUF6083"/>
</dbReference>
<feature type="compositionally biased region" description="Pro residues" evidence="1">
    <location>
        <begin position="144"/>
        <end position="153"/>
    </location>
</feature>
<reference evidence="2 3" key="1">
    <citation type="submission" date="2024-09" db="EMBL/GenBank/DDBJ databases">
        <authorList>
            <person name="Lee S.D."/>
        </authorList>
    </citation>
    <scope>NUCLEOTIDE SEQUENCE [LARGE SCALE GENOMIC DNA]</scope>
    <source>
        <strain evidence="2 3">N8-3</strain>
    </source>
</reference>
<keyword evidence="3" id="KW-1185">Reference proteome</keyword>
<dbReference type="EMBL" id="JBHFAB010000037">
    <property type="protein sequence ID" value="MFC1421268.1"/>
    <property type="molecule type" value="Genomic_DNA"/>
</dbReference>
<sequence length="297" mass="32886">MRSCPPDEPGGTRWDGSRPGGRPFRRALRLHPDAPTRLLRAAQLKPCTDCGNTLEWYYRDNGRPLPLHPRELPLAAVPEEHRWHVFEGVAHHGPDGTAWCRVPHRALCPAIEGPAPAQGPLVGLRRQLAVNTRRLQDSGRFTPPGAPASPPGSGPALSRPEARRDVVYLFHSLYLAPGAAEATPCVALTVRRTRCSNALAHRARDVGWWTVVPVPPGCRPGRQRELTDHLTGTSMAVYDLTALPYPSQLRWRAQHCTFHADSRAADIAVTAWEPFDPFAHHRHVTPVVPVREPPQEN</sequence>
<organism evidence="2 3">
    <name type="scientific">Streptacidiphilus cavernicola</name>
    <dbReference type="NCBI Taxonomy" id="3342716"/>
    <lineage>
        <taxon>Bacteria</taxon>
        <taxon>Bacillati</taxon>
        <taxon>Actinomycetota</taxon>
        <taxon>Actinomycetes</taxon>
        <taxon>Kitasatosporales</taxon>
        <taxon>Streptomycetaceae</taxon>
        <taxon>Streptacidiphilus</taxon>
    </lineage>
</organism>
<name>A0ABV6W5S4_9ACTN</name>
<feature type="region of interest" description="Disordered" evidence="1">
    <location>
        <begin position="136"/>
        <end position="159"/>
    </location>
</feature>
<accession>A0ABV6W5S4</accession>
<feature type="region of interest" description="Disordered" evidence="1">
    <location>
        <begin position="1"/>
        <end position="22"/>
    </location>
</feature>
<dbReference type="Pfam" id="PF19561">
    <property type="entry name" value="DUF6083"/>
    <property type="match status" value="1"/>
</dbReference>
<gene>
    <name evidence="2" type="ORF">ACEZDE_32185</name>
</gene>
<evidence type="ECO:0000256" key="1">
    <source>
        <dbReference type="SAM" id="MobiDB-lite"/>
    </source>
</evidence>
<proteinExistence type="predicted"/>